<protein>
    <recommendedName>
        <fullName evidence="7">Peptidase S8/S53 domain-containing protein</fullName>
    </recommendedName>
</protein>
<proteinExistence type="predicted"/>
<sequence>DIACPSDPLLQPNSPYRVCEGTSFAAPQVAALANYFRSVPSQWKSQLDKTANVKKLIQLFHRRFAVHGHPVNPTSRTPIILNGQVGGHSCLRERDSNEEWHKVCPDIKDQPDQEPSNPGQPVTPCQGGQNGNPAKRQDGGGSCPL</sequence>
<dbReference type="PROSITE" id="PS00138">
    <property type="entry name" value="SUBTILASE_SER"/>
    <property type="match status" value="1"/>
</dbReference>
<evidence type="ECO:0000313" key="5">
    <source>
        <dbReference type="EMBL" id="KAF2686137.1"/>
    </source>
</evidence>
<keyword evidence="2" id="KW-0378">Hydrolase</keyword>
<evidence type="ECO:0000256" key="4">
    <source>
        <dbReference type="SAM" id="MobiDB-lite"/>
    </source>
</evidence>
<dbReference type="Gene3D" id="3.40.50.200">
    <property type="entry name" value="Peptidase S8/S53 domain"/>
    <property type="match status" value="1"/>
</dbReference>
<dbReference type="Proteomes" id="UP000799291">
    <property type="component" value="Unassembled WGS sequence"/>
</dbReference>
<evidence type="ECO:0000256" key="1">
    <source>
        <dbReference type="ARBA" id="ARBA00022670"/>
    </source>
</evidence>
<feature type="non-terminal residue" evidence="5">
    <location>
        <position position="145"/>
    </location>
</feature>
<feature type="non-terminal residue" evidence="5">
    <location>
        <position position="1"/>
    </location>
</feature>
<dbReference type="GO" id="GO:0006508">
    <property type="term" value="P:proteolysis"/>
    <property type="evidence" value="ECO:0007669"/>
    <property type="project" value="UniProtKB-KW"/>
</dbReference>
<dbReference type="GO" id="GO:0004252">
    <property type="term" value="F:serine-type endopeptidase activity"/>
    <property type="evidence" value="ECO:0007669"/>
    <property type="project" value="InterPro"/>
</dbReference>
<dbReference type="AlphaFoldDB" id="A0A6G1J6H6"/>
<dbReference type="SUPFAM" id="SSF52743">
    <property type="entry name" value="Subtilisin-like"/>
    <property type="match status" value="1"/>
</dbReference>
<dbReference type="OrthoDB" id="4367172at2759"/>
<keyword evidence="3" id="KW-0720">Serine protease</keyword>
<dbReference type="InterPro" id="IPR036852">
    <property type="entry name" value="Peptidase_S8/S53_dom_sf"/>
</dbReference>
<gene>
    <name evidence="5" type="ORF">K458DRAFT_335419</name>
</gene>
<dbReference type="InterPro" id="IPR023828">
    <property type="entry name" value="Peptidase_S8_Ser-AS"/>
</dbReference>
<evidence type="ECO:0000256" key="3">
    <source>
        <dbReference type="ARBA" id="ARBA00022825"/>
    </source>
</evidence>
<organism evidence="5 6">
    <name type="scientific">Lentithecium fluviatile CBS 122367</name>
    <dbReference type="NCBI Taxonomy" id="1168545"/>
    <lineage>
        <taxon>Eukaryota</taxon>
        <taxon>Fungi</taxon>
        <taxon>Dikarya</taxon>
        <taxon>Ascomycota</taxon>
        <taxon>Pezizomycotina</taxon>
        <taxon>Dothideomycetes</taxon>
        <taxon>Pleosporomycetidae</taxon>
        <taxon>Pleosporales</taxon>
        <taxon>Massarineae</taxon>
        <taxon>Lentitheciaceae</taxon>
        <taxon>Lentithecium</taxon>
    </lineage>
</organism>
<feature type="region of interest" description="Disordered" evidence="4">
    <location>
        <begin position="105"/>
        <end position="145"/>
    </location>
</feature>
<evidence type="ECO:0008006" key="7">
    <source>
        <dbReference type="Google" id="ProtNLM"/>
    </source>
</evidence>
<keyword evidence="6" id="KW-1185">Reference proteome</keyword>
<reference evidence="5" key="1">
    <citation type="journal article" date="2020" name="Stud. Mycol.">
        <title>101 Dothideomycetes genomes: a test case for predicting lifestyles and emergence of pathogens.</title>
        <authorList>
            <person name="Haridas S."/>
            <person name="Albert R."/>
            <person name="Binder M."/>
            <person name="Bloem J."/>
            <person name="Labutti K."/>
            <person name="Salamov A."/>
            <person name="Andreopoulos B."/>
            <person name="Baker S."/>
            <person name="Barry K."/>
            <person name="Bills G."/>
            <person name="Bluhm B."/>
            <person name="Cannon C."/>
            <person name="Castanera R."/>
            <person name="Culley D."/>
            <person name="Daum C."/>
            <person name="Ezra D."/>
            <person name="Gonzalez J."/>
            <person name="Henrissat B."/>
            <person name="Kuo A."/>
            <person name="Liang C."/>
            <person name="Lipzen A."/>
            <person name="Lutzoni F."/>
            <person name="Magnuson J."/>
            <person name="Mondo S."/>
            <person name="Nolan M."/>
            <person name="Ohm R."/>
            <person name="Pangilinan J."/>
            <person name="Park H.-J."/>
            <person name="Ramirez L."/>
            <person name="Alfaro M."/>
            <person name="Sun H."/>
            <person name="Tritt A."/>
            <person name="Yoshinaga Y."/>
            <person name="Zwiers L.-H."/>
            <person name="Turgeon B."/>
            <person name="Goodwin S."/>
            <person name="Spatafora J."/>
            <person name="Crous P."/>
            <person name="Grigoriev I."/>
        </authorList>
    </citation>
    <scope>NUCLEOTIDE SEQUENCE</scope>
    <source>
        <strain evidence="5">CBS 122367</strain>
    </source>
</reference>
<keyword evidence="1" id="KW-0645">Protease</keyword>
<name>A0A6G1J6H6_9PLEO</name>
<accession>A0A6G1J6H6</accession>
<dbReference type="EMBL" id="MU005577">
    <property type="protein sequence ID" value="KAF2686137.1"/>
    <property type="molecule type" value="Genomic_DNA"/>
</dbReference>
<evidence type="ECO:0000313" key="6">
    <source>
        <dbReference type="Proteomes" id="UP000799291"/>
    </source>
</evidence>
<evidence type="ECO:0000256" key="2">
    <source>
        <dbReference type="ARBA" id="ARBA00022801"/>
    </source>
</evidence>